<evidence type="ECO:0000313" key="2">
    <source>
        <dbReference type="Proteomes" id="UP000823749"/>
    </source>
</evidence>
<comment type="caution">
    <text evidence="1">The sequence shown here is derived from an EMBL/GenBank/DDBJ whole genome shotgun (WGS) entry which is preliminary data.</text>
</comment>
<dbReference type="AlphaFoldDB" id="A0AAV6JJN7"/>
<reference evidence="1" key="1">
    <citation type="submission" date="2020-08" db="EMBL/GenBank/DDBJ databases">
        <title>Plant Genome Project.</title>
        <authorList>
            <person name="Zhang R.-G."/>
        </authorList>
    </citation>
    <scope>NUCLEOTIDE SEQUENCE</scope>
    <source>
        <strain evidence="1">WSP0</strain>
        <tissue evidence="1">Leaf</tissue>
    </source>
</reference>
<proteinExistence type="predicted"/>
<sequence>MSNAKKASFVDMAKERKTRINKNVSKEKRKTVLPVFRSRYSPLKLVKVNEDLTKEQKEAIERVGFGSMLKLQCRLLNREFICRLVNHFNPVTKSLEFGRMRVYAITPDDV</sequence>
<protein>
    <submittedName>
        <fullName evidence="1">Uncharacterized protein</fullName>
    </submittedName>
</protein>
<name>A0AAV6JJN7_9ERIC</name>
<dbReference type="EMBL" id="JACTNZ010000007">
    <property type="protein sequence ID" value="KAG5541416.1"/>
    <property type="molecule type" value="Genomic_DNA"/>
</dbReference>
<accession>A0AAV6JJN7</accession>
<gene>
    <name evidence="1" type="ORF">RHGRI_021293</name>
</gene>
<keyword evidence="2" id="KW-1185">Reference proteome</keyword>
<organism evidence="1 2">
    <name type="scientific">Rhododendron griersonianum</name>
    <dbReference type="NCBI Taxonomy" id="479676"/>
    <lineage>
        <taxon>Eukaryota</taxon>
        <taxon>Viridiplantae</taxon>
        <taxon>Streptophyta</taxon>
        <taxon>Embryophyta</taxon>
        <taxon>Tracheophyta</taxon>
        <taxon>Spermatophyta</taxon>
        <taxon>Magnoliopsida</taxon>
        <taxon>eudicotyledons</taxon>
        <taxon>Gunneridae</taxon>
        <taxon>Pentapetalae</taxon>
        <taxon>asterids</taxon>
        <taxon>Ericales</taxon>
        <taxon>Ericaceae</taxon>
        <taxon>Ericoideae</taxon>
        <taxon>Rhodoreae</taxon>
        <taxon>Rhododendron</taxon>
    </lineage>
</organism>
<dbReference type="Proteomes" id="UP000823749">
    <property type="component" value="Chromosome 7"/>
</dbReference>
<evidence type="ECO:0000313" key="1">
    <source>
        <dbReference type="EMBL" id="KAG5541416.1"/>
    </source>
</evidence>